<evidence type="ECO:0000313" key="3">
    <source>
        <dbReference type="Proteomes" id="UP000807353"/>
    </source>
</evidence>
<feature type="compositionally biased region" description="Basic residues" evidence="1">
    <location>
        <begin position="1"/>
        <end position="16"/>
    </location>
</feature>
<sequence>MVKKVSKGTSMKRPKRAKDADKEVPASLNHIRHLLGPWGLDTRKFFKNPLALCSRGPPDATMSEPFYGWMRHGDDRDYQFTYTYGTRLEEPDDPPPSPTSAPNTPSSQVPVDFALDLQDNAPHRITSNEGDTGTPPTSINITTELIARPLTPCIMDVLGRDDSYYLISPTTTPGSLTSSNGSAPYLRPYDPVNCLSDEMTLYPPPNPTPPEYPPSAIVQGGLYPSNPMSTPAPYVALNSDYLHHPPTQGVDQPWSQPIDYPSYPGTYGFPQSAPPTQITYHRQNMDDHSLAPVIPHVSVGHNVPGVPPIYDPIDRSFHANNIVGPSRPTRARQSSNRPPNFGGSVPYDSGRRMHPIPLPARNSQPSCGFPVMSDLVYNYDLDTSHLGNDLNLTIGSLGPFATLNTDLAATYTQDNGTSDGMPRWGFGHSVHGFLPQ</sequence>
<comment type="caution">
    <text evidence="2">The sequence shown here is derived from an EMBL/GenBank/DDBJ whole genome shotgun (WGS) entry which is preliminary data.</text>
</comment>
<evidence type="ECO:0000313" key="2">
    <source>
        <dbReference type="EMBL" id="KAF9462005.1"/>
    </source>
</evidence>
<evidence type="ECO:0000256" key="1">
    <source>
        <dbReference type="SAM" id="MobiDB-lite"/>
    </source>
</evidence>
<proteinExistence type="predicted"/>
<keyword evidence="3" id="KW-1185">Reference proteome</keyword>
<dbReference type="AlphaFoldDB" id="A0A9P5Y6F3"/>
<accession>A0A9P5Y6F3</accession>
<dbReference type="EMBL" id="MU150276">
    <property type="protein sequence ID" value="KAF9462005.1"/>
    <property type="molecule type" value="Genomic_DNA"/>
</dbReference>
<feature type="region of interest" description="Disordered" evidence="1">
    <location>
        <begin position="322"/>
        <end position="348"/>
    </location>
</feature>
<organism evidence="2 3">
    <name type="scientific">Collybia nuda</name>
    <dbReference type="NCBI Taxonomy" id="64659"/>
    <lineage>
        <taxon>Eukaryota</taxon>
        <taxon>Fungi</taxon>
        <taxon>Dikarya</taxon>
        <taxon>Basidiomycota</taxon>
        <taxon>Agaricomycotina</taxon>
        <taxon>Agaricomycetes</taxon>
        <taxon>Agaricomycetidae</taxon>
        <taxon>Agaricales</taxon>
        <taxon>Tricholomatineae</taxon>
        <taxon>Clitocybaceae</taxon>
        <taxon>Collybia</taxon>
    </lineage>
</organism>
<gene>
    <name evidence="2" type="ORF">BDZ94DRAFT_1298812</name>
</gene>
<reference evidence="2" key="1">
    <citation type="submission" date="2020-11" db="EMBL/GenBank/DDBJ databases">
        <authorList>
            <consortium name="DOE Joint Genome Institute"/>
            <person name="Ahrendt S."/>
            <person name="Riley R."/>
            <person name="Andreopoulos W."/>
            <person name="Labutti K."/>
            <person name="Pangilinan J."/>
            <person name="Ruiz-Duenas F.J."/>
            <person name="Barrasa J.M."/>
            <person name="Sanchez-Garcia M."/>
            <person name="Camarero S."/>
            <person name="Miyauchi S."/>
            <person name="Serrano A."/>
            <person name="Linde D."/>
            <person name="Babiker R."/>
            <person name="Drula E."/>
            <person name="Ayuso-Fernandez I."/>
            <person name="Pacheco R."/>
            <person name="Padilla G."/>
            <person name="Ferreira P."/>
            <person name="Barriuso J."/>
            <person name="Kellner H."/>
            <person name="Castanera R."/>
            <person name="Alfaro M."/>
            <person name="Ramirez L."/>
            <person name="Pisabarro A.G."/>
            <person name="Kuo A."/>
            <person name="Tritt A."/>
            <person name="Lipzen A."/>
            <person name="He G."/>
            <person name="Yan M."/>
            <person name="Ng V."/>
            <person name="Cullen D."/>
            <person name="Martin F."/>
            <person name="Rosso M.-N."/>
            <person name="Henrissat B."/>
            <person name="Hibbett D."/>
            <person name="Martinez A.T."/>
            <person name="Grigoriev I.V."/>
        </authorList>
    </citation>
    <scope>NUCLEOTIDE SEQUENCE</scope>
    <source>
        <strain evidence="2">CBS 247.69</strain>
    </source>
</reference>
<dbReference type="Proteomes" id="UP000807353">
    <property type="component" value="Unassembled WGS sequence"/>
</dbReference>
<feature type="region of interest" description="Disordered" evidence="1">
    <location>
        <begin position="1"/>
        <end position="24"/>
    </location>
</feature>
<protein>
    <submittedName>
        <fullName evidence="2">Uncharacterized protein</fullName>
    </submittedName>
</protein>
<name>A0A9P5Y6F3_9AGAR</name>
<feature type="region of interest" description="Disordered" evidence="1">
    <location>
        <begin position="86"/>
        <end position="110"/>
    </location>
</feature>